<name>A0A0A9FN53_ARUDO</name>
<protein>
    <submittedName>
        <fullName evidence="1">Uncharacterized protein</fullName>
    </submittedName>
</protein>
<accession>A0A0A9FN53</accession>
<organism evidence="1">
    <name type="scientific">Arundo donax</name>
    <name type="common">Giant reed</name>
    <name type="synonym">Donax arundinaceus</name>
    <dbReference type="NCBI Taxonomy" id="35708"/>
    <lineage>
        <taxon>Eukaryota</taxon>
        <taxon>Viridiplantae</taxon>
        <taxon>Streptophyta</taxon>
        <taxon>Embryophyta</taxon>
        <taxon>Tracheophyta</taxon>
        <taxon>Spermatophyta</taxon>
        <taxon>Magnoliopsida</taxon>
        <taxon>Liliopsida</taxon>
        <taxon>Poales</taxon>
        <taxon>Poaceae</taxon>
        <taxon>PACMAD clade</taxon>
        <taxon>Arundinoideae</taxon>
        <taxon>Arundineae</taxon>
        <taxon>Arundo</taxon>
    </lineage>
</organism>
<dbReference type="EMBL" id="GBRH01188168">
    <property type="protein sequence ID" value="JAE09728.1"/>
    <property type="molecule type" value="Transcribed_RNA"/>
</dbReference>
<proteinExistence type="predicted"/>
<reference evidence="1" key="2">
    <citation type="journal article" date="2015" name="Data Brief">
        <title>Shoot transcriptome of the giant reed, Arundo donax.</title>
        <authorList>
            <person name="Barrero R.A."/>
            <person name="Guerrero F.D."/>
            <person name="Moolhuijzen P."/>
            <person name="Goolsby J.A."/>
            <person name="Tidwell J."/>
            <person name="Bellgard S.E."/>
            <person name="Bellgard M.I."/>
        </authorList>
    </citation>
    <scope>NUCLEOTIDE SEQUENCE</scope>
    <source>
        <tissue evidence="1">Shoot tissue taken approximately 20 cm above the soil surface</tissue>
    </source>
</reference>
<dbReference type="AlphaFoldDB" id="A0A0A9FN53"/>
<evidence type="ECO:0000313" key="1">
    <source>
        <dbReference type="EMBL" id="JAE09728.1"/>
    </source>
</evidence>
<reference evidence="1" key="1">
    <citation type="submission" date="2014-09" db="EMBL/GenBank/DDBJ databases">
        <authorList>
            <person name="Magalhaes I.L.F."/>
            <person name="Oliveira U."/>
            <person name="Santos F.R."/>
            <person name="Vidigal T.H.D.A."/>
            <person name="Brescovit A.D."/>
            <person name="Santos A.J."/>
        </authorList>
    </citation>
    <scope>NUCLEOTIDE SEQUENCE</scope>
    <source>
        <tissue evidence="1">Shoot tissue taken approximately 20 cm above the soil surface</tissue>
    </source>
</reference>
<sequence length="38" mass="4277">MLCYYAELSSGILSHGSCNLYIWYSYELVGLFCGSGIY</sequence>